<protein>
    <submittedName>
        <fullName evidence="1">Uncharacterized protein</fullName>
    </submittedName>
</protein>
<evidence type="ECO:0000313" key="1">
    <source>
        <dbReference type="EMBL" id="JAH62213.1"/>
    </source>
</evidence>
<reference evidence="1" key="2">
    <citation type="journal article" date="2015" name="Fish Shellfish Immunol.">
        <title>Early steps in the European eel (Anguilla anguilla)-Vibrio vulnificus interaction in the gills: Role of the RtxA13 toxin.</title>
        <authorList>
            <person name="Callol A."/>
            <person name="Pajuelo D."/>
            <person name="Ebbesson L."/>
            <person name="Teles M."/>
            <person name="MacKenzie S."/>
            <person name="Amaro C."/>
        </authorList>
    </citation>
    <scope>NUCLEOTIDE SEQUENCE</scope>
</reference>
<name>A0A0E9UB65_ANGAN</name>
<dbReference type="AlphaFoldDB" id="A0A0E9UB65"/>
<sequence>MVSISSGRWVTLCMGRIRKEIMGRLRQSWWLSIRVRTSLKDGFLVTSLCSVRC</sequence>
<reference evidence="1" key="1">
    <citation type="submission" date="2014-11" db="EMBL/GenBank/DDBJ databases">
        <authorList>
            <person name="Amaro Gonzalez C."/>
        </authorList>
    </citation>
    <scope>NUCLEOTIDE SEQUENCE</scope>
</reference>
<organism evidence="1">
    <name type="scientific">Anguilla anguilla</name>
    <name type="common">European freshwater eel</name>
    <name type="synonym">Muraena anguilla</name>
    <dbReference type="NCBI Taxonomy" id="7936"/>
    <lineage>
        <taxon>Eukaryota</taxon>
        <taxon>Metazoa</taxon>
        <taxon>Chordata</taxon>
        <taxon>Craniata</taxon>
        <taxon>Vertebrata</taxon>
        <taxon>Euteleostomi</taxon>
        <taxon>Actinopterygii</taxon>
        <taxon>Neopterygii</taxon>
        <taxon>Teleostei</taxon>
        <taxon>Anguilliformes</taxon>
        <taxon>Anguillidae</taxon>
        <taxon>Anguilla</taxon>
    </lineage>
</organism>
<accession>A0A0E9UB65</accession>
<dbReference type="EMBL" id="GBXM01046364">
    <property type="protein sequence ID" value="JAH62213.1"/>
    <property type="molecule type" value="Transcribed_RNA"/>
</dbReference>
<proteinExistence type="predicted"/>